<reference evidence="3" key="1">
    <citation type="journal article" date="2019" name="Int. J. Syst. Evol. Microbiol.">
        <title>The Global Catalogue of Microorganisms (GCM) 10K type strain sequencing project: providing services to taxonomists for standard genome sequencing and annotation.</title>
        <authorList>
            <consortium name="The Broad Institute Genomics Platform"/>
            <consortium name="The Broad Institute Genome Sequencing Center for Infectious Disease"/>
            <person name="Wu L."/>
            <person name="Ma J."/>
        </authorList>
    </citation>
    <scope>NUCLEOTIDE SEQUENCE [LARGE SCALE GENOMIC DNA]</scope>
    <source>
        <strain evidence="3">KCTC 42899</strain>
    </source>
</reference>
<evidence type="ECO:0000313" key="2">
    <source>
        <dbReference type="EMBL" id="MFC3530283.1"/>
    </source>
</evidence>
<organism evidence="2 3">
    <name type="scientific">Paracoccus mangrovi</name>
    <dbReference type="NCBI Taxonomy" id="1715645"/>
    <lineage>
        <taxon>Bacteria</taxon>
        <taxon>Pseudomonadati</taxon>
        <taxon>Pseudomonadota</taxon>
        <taxon>Alphaproteobacteria</taxon>
        <taxon>Rhodobacterales</taxon>
        <taxon>Paracoccaceae</taxon>
        <taxon>Paracoccus</taxon>
    </lineage>
</organism>
<dbReference type="EMBL" id="JBHRXJ010000022">
    <property type="protein sequence ID" value="MFC3530283.1"/>
    <property type="molecule type" value="Genomic_DNA"/>
</dbReference>
<dbReference type="InterPro" id="IPR002575">
    <property type="entry name" value="Aminoglycoside_PTrfase"/>
</dbReference>
<dbReference type="Pfam" id="PF01636">
    <property type="entry name" value="APH"/>
    <property type="match status" value="1"/>
</dbReference>
<sequence length="312" mass="34022">MTPKPPNAPDPIEALAALPELAGAEFVGLMRDIPKRLVIEIRLNGQRAFLKQFRQGDPAAMVRASVARLHEATEVLGQGPDAVALPLLALPDHGVIVTEAAPGQALSRLLLRARPAQRAALVTRTGQWLARLGASGRERGSFGALYWLGKLDERLAAASADWIDRDLVAAHMAQMRAEAEPLRGRSVERAATHGDMTPDNLFLDLSVTPQHLTGIDIQPRAVIPIVRDMSRLLVWLESRRQRGARDTLNGIAAGEYAALVNVPGLIDADQLPILRFMIGIMAMEVYLDTARQPVRRQALARCLRDWAITPGP</sequence>
<accession>A0ABV7RBK0</accession>
<keyword evidence="3" id="KW-1185">Reference proteome</keyword>
<comment type="caution">
    <text evidence="2">The sequence shown here is derived from an EMBL/GenBank/DDBJ whole genome shotgun (WGS) entry which is preliminary data.</text>
</comment>
<dbReference type="Proteomes" id="UP001595721">
    <property type="component" value="Unassembled WGS sequence"/>
</dbReference>
<dbReference type="RefSeq" id="WP_377746498.1">
    <property type="nucleotide sequence ID" value="NZ_JBHRXJ010000022.1"/>
</dbReference>
<gene>
    <name evidence="2" type="ORF">ACFOMH_19100</name>
</gene>
<feature type="domain" description="Aminoglycoside phosphotransferase" evidence="1">
    <location>
        <begin position="42"/>
        <end position="233"/>
    </location>
</feature>
<name>A0ABV7RBK0_9RHOB</name>
<proteinExistence type="predicted"/>
<protein>
    <submittedName>
        <fullName evidence="2">Phosphotransferase</fullName>
    </submittedName>
</protein>
<evidence type="ECO:0000259" key="1">
    <source>
        <dbReference type="Pfam" id="PF01636"/>
    </source>
</evidence>
<evidence type="ECO:0000313" key="3">
    <source>
        <dbReference type="Proteomes" id="UP001595721"/>
    </source>
</evidence>
<dbReference type="SUPFAM" id="SSF56112">
    <property type="entry name" value="Protein kinase-like (PK-like)"/>
    <property type="match status" value="1"/>
</dbReference>
<dbReference type="InterPro" id="IPR011009">
    <property type="entry name" value="Kinase-like_dom_sf"/>
</dbReference>